<feature type="compositionally biased region" description="Polar residues" evidence="1">
    <location>
        <begin position="179"/>
        <end position="191"/>
    </location>
</feature>
<feature type="compositionally biased region" description="Polar residues" evidence="1">
    <location>
        <begin position="608"/>
        <end position="625"/>
    </location>
</feature>
<feature type="compositionally biased region" description="Polar residues" evidence="1">
    <location>
        <begin position="381"/>
        <end position="395"/>
    </location>
</feature>
<dbReference type="Proteomes" id="UP000670092">
    <property type="component" value="Unassembled WGS sequence"/>
</dbReference>
<feature type="region of interest" description="Disordered" evidence="1">
    <location>
        <begin position="1290"/>
        <end position="1359"/>
    </location>
</feature>
<feature type="compositionally biased region" description="Basic and acidic residues" evidence="1">
    <location>
        <begin position="934"/>
        <end position="944"/>
    </location>
</feature>
<feature type="compositionally biased region" description="Polar residues" evidence="1">
    <location>
        <begin position="1036"/>
        <end position="1047"/>
    </location>
</feature>
<feature type="compositionally biased region" description="Low complexity" evidence="1">
    <location>
        <begin position="199"/>
        <end position="212"/>
    </location>
</feature>
<dbReference type="EMBL" id="JAEVHI010000001">
    <property type="protein sequence ID" value="KAG5304722.1"/>
    <property type="molecule type" value="Genomic_DNA"/>
</dbReference>
<protein>
    <submittedName>
        <fullName evidence="2">Uncharacterized protein</fullName>
    </submittedName>
</protein>
<feature type="compositionally biased region" description="Pro residues" evidence="1">
    <location>
        <begin position="716"/>
        <end position="727"/>
    </location>
</feature>
<dbReference type="VEuPathDB" id="FungiDB:I7I52_03153"/>
<feature type="compositionally biased region" description="Polar residues" evidence="1">
    <location>
        <begin position="312"/>
        <end position="326"/>
    </location>
</feature>
<feature type="compositionally biased region" description="Basic and acidic residues" evidence="1">
    <location>
        <begin position="637"/>
        <end position="665"/>
    </location>
</feature>
<feature type="region of interest" description="Disordered" evidence="1">
    <location>
        <begin position="1020"/>
        <end position="1121"/>
    </location>
</feature>
<comment type="caution">
    <text evidence="2">The sequence shown here is derived from an EMBL/GenBank/DDBJ whole genome shotgun (WGS) entry which is preliminary data.</text>
</comment>
<evidence type="ECO:0000256" key="1">
    <source>
        <dbReference type="SAM" id="MobiDB-lite"/>
    </source>
</evidence>
<name>A0A8H7ZAE9_AJECA</name>
<sequence>MAEQSSHDVVNQTRSGGEISPSDVPANKPDNITAGGDAGVVEQHNSNNDINDNDNDNDSKAQQQPNTKTRENAHNTSGMPAELIPEISTVLENEANKCRDNNLENSNDGEPVINGLGETSNTGDDRLSPLQLGDASGGSDTDTSRTDLRSSADGSQHMRTSSVKRTSVFKPVSYAKFSVTKSPGPLQTSKASAEKTPFSSASSTPSISQQPAKPRLVAKSTGGLRDLTPKLTGIGNKSGNGGPDPNQVWNKNRPVQPPSAKHLTDEELKQQYGIHMTSRIQEDGNGKEAKWADIDDDEDDWAPETIEWNDGTKITLTHTENVSLPSTKEKDTTKDGKLSPPLPESKSKLLLSKTSSVGPNATVLKLGASSDKQNRPGDSLAKSQNGKPTLTSKAQSAAHRSPWAPLPPIDKVPPVTVSPPLHVPSARFSQRDAHGHAPGPATSGPAKEIAADDFNRSWRDTHSSAPRELYNSQSGRYEPVLDTRRGPARNETNFRPPSLLQRPTHGEQPTPAEPSPTFQSRVSAADGVSWGRRRTSSNVSGGSGAFGRRMSLGKGPVNGVNERSSSPLPHQRGQYPPRGISPPQSSARQNRAALPTTHYAPPGFHGGATQQSGPPLTNAAAQQQVPFEDPISMQQRIMREKRELARQRRKEEEEREEAAKQERIRLKLQAMGVPPEKPAEKIPEKPSGSTLQKPAGEAQSAPPELSKPAAGGAPTLSPPKPPVPEPSGEPKQYGMMKVHHPASAKKLVAASEKSPDRPFPNNQPRQPASPPRDSKFESNRHLSTNVNGVRPSTESSPTESSHESIMDEKPPQWKGPLAGATPYTSWSGQKLSPHPAPTSSLWGPLSNDKALGNGTFDRNLTGFPPRDLPLTIGLPSTNDRLGSTERPQTMADNGRPSSPLSSPQERPSRNETLKPIARPTPIGPPNSHSQSQRSQHDQVSRRSQDTSSWNDFHSVAAKGEAGESEKFHRELTTLREEEARSGLGPVSLQVSFNETWRQVENDQASQHQIASIARSTDRGASLPTLHGFPAALPFSDVSTKPPTNPTGRESRFFPHGGDQLRRPANIPSTHLRSPSPPPPDDISSHPVFTGDSNRPLVHLPTPKPRVKLPPQVSPPALPTTAPTLPSMAAAPAVRPASQPVTNTTSWQDRFNGLFGKKPSPGKTYALAVASVTKEPLEVQPSASLASVSFPQHDEIELRDAGKATSKDVEDEEAIFEDREAGSTPVVKLPIMAPKAAWLPALPPPHSRLRSKYSKPVQPWSIEPNVSGVFDDNHTSVIIHLPGGDVAKTLIFPKKGGGNPARQRGSSTFKQRKNVKPREGSGNCSHSHASRKHPQSASTVPRVHQNSGSWSNRPSASAAH</sequence>
<evidence type="ECO:0000313" key="2">
    <source>
        <dbReference type="EMBL" id="KAG5304722.1"/>
    </source>
</evidence>
<feature type="compositionally biased region" description="Basic and acidic residues" evidence="1">
    <location>
        <begin position="800"/>
        <end position="811"/>
    </location>
</feature>
<evidence type="ECO:0000313" key="3">
    <source>
        <dbReference type="Proteomes" id="UP000670092"/>
    </source>
</evidence>
<feature type="compositionally biased region" description="Polar residues" evidence="1">
    <location>
        <begin position="874"/>
        <end position="905"/>
    </location>
</feature>
<feature type="region of interest" description="Disordered" evidence="1">
    <location>
        <begin position="279"/>
        <end position="949"/>
    </location>
</feature>
<feature type="compositionally biased region" description="Polar residues" evidence="1">
    <location>
        <begin position="1334"/>
        <end position="1359"/>
    </location>
</feature>
<organism evidence="2 3">
    <name type="scientific">Ajellomyces capsulatus</name>
    <name type="common">Darling's disease fungus</name>
    <name type="synonym">Histoplasma capsulatum</name>
    <dbReference type="NCBI Taxonomy" id="5037"/>
    <lineage>
        <taxon>Eukaryota</taxon>
        <taxon>Fungi</taxon>
        <taxon>Dikarya</taxon>
        <taxon>Ascomycota</taxon>
        <taxon>Pezizomycotina</taxon>
        <taxon>Eurotiomycetes</taxon>
        <taxon>Eurotiomycetidae</taxon>
        <taxon>Onygenales</taxon>
        <taxon>Ajellomycetaceae</taxon>
        <taxon>Histoplasma</taxon>
    </lineage>
</organism>
<feature type="compositionally biased region" description="Basic and acidic residues" evidence="1">
    <location>
        <begin position="327"/>
        <end position="337"/>
    </location>
</feature>
<feature type="compositionally biased region" description="Polar residues" evidence="1">
    <location>
        <begin position="152"/>
        <end position="165"/>
    </location>
</feature>
<reference evidence="2 3" key="1">
    <citation type="submission" date="2021-01" db="EMBL/GenBank/DDBJ databases">
        <title>Chromosome-level genome assembly of a human fungal pathogen reveals clustering of transcriptionally co-regulated genes.</title>
        <authorList>
            <person name="Voorhies M."/>
            <person name="Cohen S."/>
            <person name="Shea T.P."/>
            <person name="Petrus S."/>
            <person name="Munoz J.F."/>
            <person name="Poplawski S."/>
            <person name="Goldman W.E."/>
            <person name="Michael T."/>
            <person name="Cuomo C.A."/>
            <person name="Sil A."/>
            <person name="Beyhan S."/>
        </authorList>
    </citation>
    <scope>NUCLEOTIDE SEQUENCE [LARGE SCALE GENOMIC DNA]</scope>
    <source>
        <strain evidence="2 3">G184AR</strain>
    </source>
</reference>
<accession>A0A8H7ZAE9</accession>
<dbReference type="OrthoDB" id="5416983at2759"/>
<gene>
    <name evidence="2" type="ORF">I7I52_03153</name>
</gene>
<feature type="compositionally biased region" description="Basic and acidic residues" evidence="1">
    <location>
        <begin position="449"/>
        <end position="462"/>
    </location>
</feature>
<proteinExistence type="predicted"/>
<feature type="region of interest" description="Disordered" evidence="1">
    <location>
        <begin position="1"/>
        <end position="264"/>
    </location>
</feature>
<feature type="compositionally biased region" description="Basic and acidic residues" evidence="1">
    <location>
        <begin position="280"/>
        <end position="293"/>
    </location>
</feature>